<evidence type="ECO:0000313" key="2">
    <source>
        <dbReference type="Proteomes" id="UP000634139"/>
    </source>
</evidence>
<protein>
    <submittedName>
        <fullName evidence="1">Uncharacterized protein</fullName>
    </submittedName>
</protein>
<reference evidence="1" key="1">
    <citation type="journal article" date="2014" name="Int. J. Syst. Evol. Microbiol.">
        <title>Complete genome sequence of Corynebacterium casei LMG S-19264T (=DSM 44701T), isolated from a smear-ripened cheese.</title>
        <authorList>
            <consortium name="US DOE Joint Genome Institute (JGI-PGF)"/>
            <person name="Walter F."/>
            <person name="Albersmeier A."/>
            <person name="Kalinowski J."/>
            <person name="Ruckert C."/>
        </authorList>
    </citation>
    <scope>NUCLEOTIDE SEQUENCE</scope>
    <source>
        <strain evidence="1">KCTC 32422</strain>
    </source>
</reference>
<dbReference type="Proteomes" id="UP000634139">
    <property type="component" value="Unassembled WGS sequence"/>
</dbReference>
<keyword evidence="2" id="KW-1185">Reference proteome</keyword>
<evidence type="ECO:0000313" key="1">
    <source>
        <dbReference type="EMBL" id="GGZ86356.1"/>
    </source>
</evidence>
<dbReference type="EMBL" id="BMZD01000001">
    <property type="protein sequence ID" value="GGZ86356.1"/>
    <property type="molecule type" value="Genomic_DNA"/>
</dbReference>
<dbReference type="AlphaFoldDB" id="A0A918R5T4"/>
<accession>A0A918R5T4</accession>
<organism evidence="1 2">
    <name type="scientific">Novosphingobium arvoryzae</name>
    <dbReference type="NCBI Taxonomy" id="1256514"/>
    <lineage>
        <taxon>Bacteria</taxon>
        <taxon>Pseudomonadati</taxon>
        <taxon>Pseudomonadota</taxon>
        <taxon>Alphaproteobacteria</taxon>
        <taxon>Sphingomonadales</taxon>
        <taxon>Sphingomonadaceae</taxon>
        <taxon>Novosphingobium</taxon>
    </lineage>
</organism>
<sequence>MSSLAKLTIKPVTRQTKLSPIEARRTKLLTAINEQIEVAEAAMRGEQYAVTAPRWTKNEAGERVRVQRQKVVRSWFFEQDGGFYVQCKYGSKPISLSKDGNAVFVKQLVDVKPVLETLRSAAVNGELDAYVAMAINAPKSRDKST</sequence>
<dbReference type="Pfam" id="PF20346">
    <property type="entry name" value="DUF6641"/>
    <property type="match status" value="1"/>
</dbReference>
<dbReference type="InterPro" id="IPR046581">
    <property type="entry name" value="DUF6641"/>
</dbReference>
<dbReference type="RefSeq" id="WP_189538482.1">
    <property type="nucleotide sequence ID" value="NZ_BMZD01000001.1"/>
</dbReference>
<comment type="caution">
    <text evidence="1">The sequence shown here is derived from an EMBL/GenBank/DDBJ whole genome shotgun (WGS) entry which is preliminary data.</text>
</comment>
<proteinExistence type="predicted"/>
<name>A0A918R5T4_9SPHN</name>
<reference evidence="1" key="2">
    <citation type="submission" date="2020-09" db="EMBL/GenBank/DDBJ databases">
        <authorList>
            <person name="Sun Q."/>
            <person name="Kim S."/>
        </authorList>
    </citation>
    <scope>NUCLEOTIDE SEQUENCE</scope>
    <source>
        <strain evidence="1">KCTC 32422</strain>
    </source>
</reference>
<gene>
    <name evidence="1" type="ORF">GCM10011617_01140</name>
</gene>